<keyword evidence="7" id="KW-1185">Reference proteome</keyword>
<sequence>MVEDYQTANNVVESNLTNMLLKDLNELLNLHGKKIDDYDLPSLPPNTIDRGAVPSIIQEELAIDIPNEDIESIAKLNNDQMIAFNTIMNVIVQKHSGVFFVDGPGGTAATLLPGGRTAHSRFKIPIDIQPSSICGIEKQKDLANLIRVAAAIIWDEAPMTNKNCLEALDRSLQDICSNSAPFGGKSHLWNHTKILHLRQNMRSLHDQEFAEFLIRIGDGVEPTKPDDMVRLPLHIAIPWEGEHSIQVLIQHIFPDLELHGWDAPYMVQRAILTPTNDNVQKLNDMIIDQFPGEEHNLLSFDEVEGDNHNLYQQEFLNSIAQGSLPPHILKIKKGAPLMLLRNLDPRYGLCNGTQLLCRGLFMNMLDVEILTGSNAGKRAFLPRIKIKTSASDGPPFVLSRKQFPDCDKMIVDGKRSISRDLVQFLDSIEEVAAKKHILHVKAVKSSRPGQKIQRQRNSDGDDEKGKLLKNLRGRVEKISKLCKVYENDEERLENEEGVHEDCDDDYDDDGDEVSGVLIGRRGRNRNGLFVKRQEIQPRKKKSVRFVENGKNCEVYSTRTGESDGSSSNDEHGEVLEMTNGKFAVVDVVDSSRGGEDDEDVLVEDSGGSSDDGDLVKEKLLFSPPLPLKMENRSDSKSKGVKILS</sequence>
<dbReference type="InterPro" id="IPR027417">
    <property type="entry name" value="P-loop_NTPase"/>
</dbReference>
<protein>
    <recommendedName>
        <fullName evidence="1">ATP-dependent DNA helicase</fullName>
        <ecNumber evidence="1">5.6.2.3</ecNumber>
    </recommendedName>
</protein>
<dbReference type="Pfam" id="PF21530">
    <property type="entry name" value="Pif1_2B_dom"/>
    <property type="match status" value="1"/>
</dbReference>
<feature type="domain" description="DNA helicase Pif1-like 2B" evidence="5">
    <location>
        <begin position="314"/>
        <end position="357"/>
    </location>
</feature>
<dbReference type="PANTHER" id="PTHR10492">
    <property type="match status" value="1"/>
</dbReference>
<evidence type="ECO:0000256" key="1">
    <source>
        <dbReference type="RuleBase" id="RU363044"/>
    </source>
</evidence>
<dbReference type="Gene3D" id="3.40.50.300">
    <property type="entry name" value="P-loop containing nucleotide triphosphate hydrolases"/>
    <property type="match status" value="1"/>
</dbReference>
<accession>A0A9D5B6J5</accession>
<dbReference type="InterPro" id="IPR010285">
    <property type="entry name" value="DNA_helicase_pif1-like_DEAD"/>
</dbReference>
<evidence type="ECO:0000313" key="6">
    <source>
        <dbReference type="EMBL" id="KAI5432185.1"/>
    </source>
</evidence>
<feature type="compositionally biased region" description="Polar residues" evidence="3">
    <location>
        <begin position="556"/>
        <end position="567"/>
    </location>
</feature>
<feature type="region of interest" description="Disordered" evidence="3">
    <location>
        <begin position="444"/>
        <end position="465"/>
    </location>
</feature>
<dbReference type="InterPro" id="IPR049163">
    <property type="entry name" value="Pif1-like_2B_dom"/>
</dbReference>
<dbReference type="Proteomes" id="UP001058974">
    <property type="component" value="Chromosome 3"/>
</dbReference>
<dbReference type="EC" id="5.6.2.3" evidence="1"/>
<dbReference type="GO" id="GO:0006310">
    <property type="term" value="P:DNA recombination"/>
    <property type="evidence" value="ECO:0007669"/>
    <property type="project" value="UniProtKB-KW"/>
</dbReference>
<keyword evidence="1" id="KW-0233">DNA recombination</keyword>
<dbReference type="PANTHER" id="PTHR10492:SF101">
    <property type="entry name" value="ATP-DEPENDENT DNA HELICASE"/>
    <property type="match status" value="1"/>
</dbReference>
<comment type="caution">
    <text evidence="6">The sequence shown here is derived from an EMBL/GenBank/DDBJ whole genome shotgun (WGS) entry which is preliminary data.</text>
</comment>
<gene>
    <name evidence="6" type="ORF">KIW84_036072</name>
</gene>
<keyword evidence="1" id="KW-0347">Helicase</keyword>
<comment type="catalytic activity">
    <reaction evidence="1">
        <text>ATP + H2O = ADP + phosphate + H(+)</text>
        <dbReference type="Rhea" id="RHEA:13065"/>
        <dbReference type="ChEBI" id="CHEBI:15377"/>
        <dbReference type="ChEBI" id="CHEBI:15378"/>
        <dbReference type="ChEBI" id="CHEBI:30616"/>
        <dbReference type="ChEBI" id="CHEBI:43474"/>
        <dbReference type="ChEBI" id="CHEBI:456216"/>
        <dbReference type="EC" id="5.6.2.3"/>
    </reaction>
</comment>
<evidence type="ECO:0000313" key="7">
    <source>
        <dbReference type="Proteomes" id="UP001058974"/>
    </source>
</evidence>
<dbReference type="AlphaFoldDB" id="A0A9D5B6J5"/>
<keyword evidence="1" id="KW-0234">DNA repair</keyword>
<feature type="coiled-coil region" evidence="2">
    <location>
        <begin position="468"/>
        <end position="495"/>
    </location>
</feature>
<keyword evidence="1" id="KW-0547">Nucleotide-binding</keyword>
<dbReference type="SUPFAM" id="SSF52540">
    <property type="entry name" value="P-loop containing nucleoside triphosphate hydrolases"/>
    <property type="match status" value="2"/>
</dbReference>
<reference evidence="6 7" key="1">
    <citation type="journal article" date="2022" name="Nat. Genet.">
        <title>Improved pea reference genome and pan-genome highlight genomic features and evolutionary characteristics.</title>
        <authorList>
            <person name="Yang T."/>
            <person name="Liu R."/>
            <person name="Luo Y."/>
            <person name="Hu S."/>
            <person name="Wang D."/>
            <person name="Wang C."/>
            <person name="Pandey M.K."/>
            <person name="Ge S."/>
            <person name="Xu Q."/>
            <person name="Li N."/>
            <person name="Li G."/>
            <person name="Huang Y."/>
            <person name="Saxena R.K."/>
            <person name="Ji Y."/>
            <person name="Li M."/>
            <person name="Yan X."/>
            <person name="He Y."/>
            <person name="Liu Y."/>
            <person name="Wang X."/>
            <person name="Xiang C."/>
            <person name="Varshney R.K."/>
            <person name="Ding H."/>
            <person name="Gao S."/>
            <person name="Zong X."/>
        </authorList>
    </citation>
    <scope>NUCLEOTIDE SEQUENCE [LARGE SCALE GENOMIC DNA]</scope>
    <source>
        <strain evidence="6 7">cv. Zhongwan 6</strain>
    </source>
</reference>
<dbReference type="GO" id="GO:0006281">
    <property type="term" value="P:DNA repair"/>
    <property type="evidence" value="ECO:0007669"/>
    <property type="project" value="UniProtKB-KW"/>
</dbReference>
<comment type="cofactor">
    <cofactor evidence="1">
        <name>Mg(2+)</name>
        <dbReference type="ChEBI" id="CHEBI:18420"/>
    </cofactor>
</comment>
<organism evidence="6 7">
    <name type="scientific">Pisum sativum</name>
    <name type="common">Garden pea</name>
    <name type="synonym">Lathyrus oleraceus</name>
    <dbReference type="NCBI Taxonomy" id="3888"/>
    <lineage>
        <taxon>Eukaryota</taxon>
        <taxon>Viridiplantae</taxon>
        <taxon>Streptophyta</taxon>
        <taxon>Embryophyta</taxon>
        <taxon>Tracheophyta</taxon>
        <taxon>Spermatophyta</taxon>
        <taxon>Magnoliopsida</taxon>
        <taxon>eudicotyledons</taxon>
        <taxon>Gunneridae</taxon>
        <taxon>Pentapetalae</taxon>
        <taxon>rosids</taxon>
        <taxon>fabids</taxon>
        <taxon>Fabales</taxon>
        <taxon>Fabaceae</taxon>
        <taxon>Papilionoideae</taxon>
        <taxon>50 kb inversion clade</taxon>
        <taxon>NPAAA clade</taxon>
        <taxon>Hologalegina</taxon>
        <taxon>IRL clade</taxon>
        <taxon>Fabeae</taxon>
        <taxon>Lathyrus</taxon>
    </lineage>
</organism>
<evidence type="ECO:0000259" key="4">
    <source>
        <dbReference type="Pfam" id="PF05970"/>
    </source>
</evidence>
<dbReference type="Gramene" id="Psat03G0607200-T1">
    <property type="protein sequence ID" value="KAI5432185.1"/>
    <property type="gene ID" value="KIW84_036072"/>
</dbReference>
<feature type="compositionally biased region" description="Basic and acidic residues" evidence="3">
    <location>
        <begin position="456"/>
        <end position="465"/>
    </location>
</feature>
<feature type="region of interest" description="Disordered" evidence="3">
    <location>
        <begin position="591"/>
        <end position="644"/>
    </location>
</feature>
<proteinExistence type="inferred from homology"/>
<dbReference type="EMBL" id="JAMSHJ010000003">
    <property type="protein sequence ID" value="KAI5432185.1"/>
    <property type="molecule type" value="Genomic_DNA"/>
</dbReference>
<dbReference type="GO" id="GO:0016787">
    <property type="term" value="F:hydrolase activity"/>
    <property type="evidence" value="ECO:0007669"/>
    <property type="project" value="UniProtKB-KW"/>
</dbReference>
<evidence type="ECO:0000256" key="2">
    <source>
        <dbReference type="SAM" id="Coils"/>
    </source>
</evidence>
<evidence type="ECO:0000259" key="5">
    <source>
        <dbReference type="Pfam" id="PF21530"/>
    </source>
</evidence>
<keyword evidence="1" id="KW-0067">ATP-binding</keyword>
<dbReference type="Pfam" id="PF05970">
    <property type="entry name" value="PIF1"/>
    <property type="match status" value="1"/>
</dbReference>
<feature type="domain" description="DNA helicase Pif1-like DEAD-box helicase" evidence="4">
    <location>
        <begin position="106"/>
        <end position="185"/>
    </location>
</feature>
<dbReference type="GO" id="GO:0000723">
    <property type="term" value="P:telomere maintenance"/>
    <property type="evidence" value="ECO:0007669"/>
    <property type="project" value="InterPro"/>
</dbReference>
<evidence type="ECO:0000256" key="3">
    <source>
        <dbReference type="SAM" id="MobiDB-lite"/>
    </source>
</evidence>
<keyword evidence="2" id="KW-0175">Coiled coil</keyword>
<keyword evidence="1" id="KW-0378">Hydrolase</keyword>
<dbReference type="GO" id="GO:0043139">
    <property type="term" value="F:5'-3' DNA helicase activity"/>
    <property type="evidence" value="ECO:0007669"/>
    <property type="project" value="UniProtKB-EC"/>
</dbReference>
<feature type="region of interest" description="Disordered" evidence="3">
    <location>
        <begin position="556"/>
        <end position="578"/>
    </location>
</feature>
<name>A0A9D5B6J5_PEA</name>
<dbReference type="GO" id="GO:0005524">
    <property type="term" value="F:ATP binding"/>
    <property type="evidence" value="ECO:0007669"/>
    <property type="project" value="UniProtKB-KW"/>
</dbReference>
<keyword evidence="1" id="KW-0227">DNA damage</keyword>
<comment type="similarity">
    <text evidence="1">Belongs to the helicase family.</text>
</comment>